<dbReference type="InterPro" id="IPR009057">
    <property type="entry name" value="Homeodomain-like_sf"/>
</dbReference>
<organism evidence="2 3">
    <name type="scientific">Aquitalea aquatica</name>
    <dbReference type="NCBI Taxonomy" id="3044273"/>
    <lineage>
        <taxon>Bacteria</taxon>
        <taxon>Pseudomonadati</taxon>
        <taxon>Pseudomonadota</taxon>
        <taxon>Betaproteobacteria</taxon>
        <taxon>Neisseriales</taxon>
        <taxon>Chromobacteriaceae</taxon>
        <taxon>Aquitalea</taxon>
    </lineage>
</organism>
<feature type="domain" description="Mor transcription activator" evidence="1">
    <location>
        <begin position="56"/>
        <end position="140"/>
    </location>
</feature>
<dbReference type="Pfam" id="PF08765">
    <property type="entry name" value="Mor"/>
    <property type="match status" value="1"/>
</dbReference>
<evidence type="ECO:0000313" key="3">
    <source>
        <dbReference type="Proteomes" id="UP000545606"/>
    </source>
</evidence>
<dbReference type="SUPFAM" id="SSF46689">
    <property type="entry name" value="Homeodomain-like"/>
    <property type="match status" value="1"/>
</dbReference>
<dbReference type="InterPro" id="IPR014875">
    <property type="entry name" value="Mor_transcription_activator"/>
</dbReference>
<name>A0A838YAQ6_9NEIS</name>
<dbReference type="RefSeq" id="WP_181834998.1">
    <property type="nucleotide sequence ID" value="NZ_JACERN010000017.1"/>
</dbReference>
<reference evidence="2 3" key="1">
    <citation type="submission" date="2020-07" db="EMBL/GenBank/DDBJ databases">
        <title>Draft genome sequence of violacein-producing bacteria and related species.</title>
        <authorList>
            <person name="Wilson H.S."/>
            <person name="De Leon M.E."/>
        </authorList>
    </citation>
    <scope>NUCLEOTIDE SEQUENCE [LARGE SCALE GENOMIC DNA]</scope>
    <source>
        <strain evidence="2 3">HSC-21Su07</strain>
    </source>
</reference>
<dbReference type="EMBL" id="JACERN010000017">
    <property type="protein sequence ID" value="MBA4707751.1"/>
    <property type="molecule type" value="Genomic_DNA"/>
</dbReference>
<dbReference type="Proteomes" id="UP000545606">
    <property type="component" value="Unassembled WGS sequence"/>
</dbReference>
<dbReference type="AlphaFoldDB" id="A0A838YAQ6"/>
<keyword evidence="3" id="KW-1185">Reference proteome</keyword>
<protein>
    <submittedName>
        <fullName evidence="2">Transcriptional regulator</fullName>
    </submittedName>
</protein>
<proteinExistence type="predicted"/>
<evidence type="ECO:0000259" key="1">
    <source>
        <dbReference type="Pfam" id="PF08765"/>
    </source>
</evidence>
<accession>A0A838YAQ6</accession>
<comment type="caution">
    <text evidence="2">The sequence shown here is derived from an EMBL/GenBank/DDBJ whole genome shotgun (WGS) entry which is preliminary data.</text>
</comment>
<evidence type="ECO:0000313" key="2">
    <source>
        <dbReference type="EMBL" id="MBA4707751.1"/>
    </source>
</evidence>
<sequence length="152" mass="16685">MNRNDHETAMARAAHLLPDNARQLVEMLTLATTLKLVDAYGGTHFPIPKTARQEGQYFAALAEAVGVDAATKLVKRYGNTRLYVPKCAAALRALRDASIRADYDMSCAELGHNATVNNVLVPKYKLCDRRIEEILAKADDLLPIDTAQGSLF</sequence>
<gene>
    <name evidence="2" type="ORF">H2Z84_05020</name>
</gene>